<dbReference type="InterPro" id="IPR005248">
    <property type="entry name" value="NadD/NMNAT"/>
</dbReference>
<dbReference type="RefSeq" id="WP_165391499.1">
    <property type="nucleotide sequence ID" value="NZ_SHKX01000015.1"/>
</dbReference>
<dbReference type="SUPFAM" id="SSF52374">
    <property type="entry name" value="Nucleotidylyl transferase"/>
    <property type="match status" value="1"/>
</dbReference>
<dbReference type="HAMAP" id="MF_00244">
    <property type="entry name" value="NaMN_adenylyltr"/>
    <property type="match status" value="1"/>
</dbReference>
<organism evidence="13 14">
    <name type="scientific">Fluviicoccus keumensis</name>
    <dbReference type="NCBI Taxonomy" id="1435465"/>
    <lineage>
        <taxon>Bacteria</taxon>
        <taxon>Pseudomonadati</taxon>
        <taxon>Pseudomonadota</taxon>
        <taxon>Gammaproteobacteria</taxon>
        <taxon>Moraxellales</taxon>
        <taxon>Moraxellaceae</taxon>
        <taxon>Fluviicoccus</taxon>
    </lineage>
</organism>
<keyword evidence="14" id="KW-1185">Reference proteome</keyword>
<evidence type="ECO:0000256" key="4">
    <source>
        <dbReference type="ARBA" id="ARBA00022642"/>
    </source>
</evidence>
<evidence type="ECO:0000256" key="7">
    <source>
        <dbReference type="ARBA" id="ARBA00022741"/>
    </source>
</evidence>
<dbReference type="NCBIfam" id="NF000839">
    <property type="entry name" value="PRK00071.1-1"/>
    <property type="match status" value="1"/>
</dbReference>
<dbReference type="EMBL" id="SHKX01000015">
    <property type="protein sequence ID" value="RZU37045.1"/>
    <property type="molecule type" value="Genomic_DNA"/>
</dbReference>
<sequence length="222" mass="24687">MTPLAYLGGSFDPVHQGHLHTAKELLRRFPFEHLTLLPAARSPLKEAGTPFRHRLAMLQLAIAGEPRLAVDDREARRPPPSFTIDTLAELRRESGPERPLVFIMGLDSLLAINRWHRWRELTAFAHLLVVTRPGWRADFVGEIAEWLAAHRADDPHMLECAANGRILLAETTPHAVSSTAIRAALHQGAAPESQPLPAAVAGYIRENHLYGVSPPHESRTDF</sequence>
<evidence type="ECO:0000256" key="8">
    <source>
        <dbReference type="ARBA" id="ARBA00022840"/>
    </source>
</evidence>
<evidence type="ECO:0000256" key="3">
    <source>
        <dbReference type="ARBA" id="ARBA00009014"/>
    </source>
</evidence>
<evidence type="ECO:0000256" key="6">
    <source>
        <dbReference type="ARBA" id="ARBA00022695"/>
    </source>
</evidence>
<dbReference type="AlphaFoldDB" id="A0A4Q7YKL3"/>
<evidence type="ECO:0000256" key="9">
    <source>
        <dbReference type="ARBA" id="ARBA00023027"/>
    </source>
</evidence>
<keyword evidence="8 11" id="KW-0067">ATP-binding</keyword>
<dbReference type="NCBIfam" id="TIGR00482">
    <property type="entry name" value="nicotinate (nicotinamide) nucleotide adenylyltransferase"/>
    <property type="match status" value="1"/>
</dbReference>
<keyword evidence="9 11" id="KW-0520">NAD</keyword>
<protein>
    <recommendedName>
        <fullName evidence="11">Probable nicotinate-nucleotide adenylyltransferase</fullName>
        <ecNumber evidence="11">2.7.7.18</ecNumber>
    </recommendedName>
    <alternativeName>
        <fullName evidence="11">Deamido-NAD(+) diphosphorylase</fullName>
    </alternativeName>
    <alternativeName>
        <fullName evidence="11">Deamido-NAD(+) pyrophosphorylase</fullName>
    </alternativeName>
    <alternativeName>
        <fullName evidence="11">Nicotinate mononucleotide adenylyltransferase</fullName>
        <shortName evidence="11">NaMN adenylyltransferase</shortName>
    </alternativeName>
</protein>
<feature type="domain" description="Cytidyltransferase-like" evidence="12">
    <location>
        <begin position="6"/>
        <end position="183"/>
    </location>
</feature>
<keyword evidence="7 11" id="KW-0547">Nucleotide-binding</keyword>
<evidence type="ECO:0000256" key="10">
    <source>
        <dbReference type="ARBA" id="ARBA00048721"/>
    </source>
</evidence>
<comment type="function">
    <text evidence="1 11">Catalyzes the reversible adenylation of nicotinate mononucleotide (NaMN) to nicotinic acid adenine dinucleotide (NaAD).</text>
</comment>
<dbReference type="PANTHER" id="PTHR39321:SF3">
    <property type="entry name" value="PHOSPHOPANTETHEINE ADENYLYLTRANSFERASE"/>
    <property type="match status" value="1"/>
</dbReference>
<dbReference type="Pfam" id="PF01467">
    <property type="entry name" value="CTP_transf_like"/>
    <property type="match status" value="1"/>
</dbReference>
<dbReference type="InterPro" id="IPR014729">
    <property type="entry name" value="Rossmann-like_a/b/a_fold"/>
</dbReference>
<reference evidence="13 14" key="1">
    <citation type="submission" date="2019-02" db="EMBL/GenBank/DDBJ databases">
        <title>Genomic Encyclopedia of Type Strains, Phase IV (KMG-IV): sequencing the most valuable type-strain genomes for metagenomic binning, comparative biology and taxonomic classification.</title>
        <authorList>
            <person name="Goeker M."/>
        </authorList>
    </citation>
    <scope>NUCLEOTIDE SEQUENCE [LARGE SCALE GENOMIC DNA]</scope>
    <source>
        <strain evidence="13 14">DSM 105135</strain>
    </source>
</reference>
<comment type="pathway">
    <text evidence="2 11">Cofactor biosynthesis; NAD(+) biosynthesis; deamido-NAD(+) from nicotinate D-ribonucleotide: step 1/1.</text>
</comment>
<comment type="caution">
    <text evidence="13">The sequence shown here is derived from an EMBL/GenBank/DDBJ whole genome shotgun (WGS) entry which is preliminary data.</text>
</comment>
<evidence type="ECO:0000256" key="1">
    <source>
        <dbReference type="ARBA" id="ARBA00002324"/>
    </source>
</evidence>
<evidence type="ECO:0000256" key="2">
    <source>
        <dbReference type="ARBA" id="ARBA00005019"/>
    </source>
</evidence>
<evidence type="ECO:0000259" key="12">
    <source>
        <dbReference type="Pfam" id="PF01467"/>
    </source>
</evidence>
<dbReference type="Gene3D" id="3.40.50.620">
    <property type="entry name" value="HUPs"/>
    <property type="match status" value="1"/>
</dbReference>
<dbReference type="GO" id="GO:0005524">
    <property type="term" value="F:ATP binding"/>
    <property type="evidence" value="ECO:0007669"/>
    <property type="project" value="UniProtKB-KW"/>
</dbReference>
<dbReference type="GO" id="GO:0004515">
    <property type="term" value="F:nicotinate-nucleotide adenylyltransferase activity"/>
    <property type="evidence" value="ECO:0007669"/>
    <property type="project" value="UniProtKB-UniRule"/>
</dbReference>
<evidence type="ECO:0000313" key="13">
    <source>
        <dbReference type="EMBL" id="RZU37045.1"/>
    </source>
</evidence>
<evidence type="ECO:0000256" key="5">
    <source>
        <dbReference type="ARBA" id="ARBA00022679"/>
    </source>
</evidence>
<dbReference type="CDD" id="cd02165">
    <property type="entry name" value="NMNAT"/>
    <property type="match status" value="1"/>
</dbReference>
<dbReference type="GO" id="GO:0009435">
    <property type="term" value="P:NAD+ biosynthetic process"/>
    <property type="evidence" value="ECO:0007669"/>
    <property type="project" value="UniProtKB-UniRule"/>
</dbReference>
<dbReference type="PANTHER" id="PTHR39321">
    <property type="entry name" value="NICOTINATE-NUCLEOTIDE ADENYLYLTRANSFERASE-RELATED"/>
    <property type="match status" value="1"/>
</dbReference>
<accession>A0A4Q7YKL3</accession>
<dbReference type="UniPathway" id="UPA00253">
    <property type="reaction ID" value="UER00332"/>
</dbReference>
<name>A0A4Q7YKL3_9GAMM</name>
<comment type="catalytic activity">
    <reaction evidence="10 11">
        <text>nicotinate beta-D-ribonucleotide + ATP + H(+) = deamido-NAD(+) + diphosphate</text>
        <dbReference type="Rhea" id="RHEA:22860"/>
        <dbReference type="ChEBI" id="CHEBI:15378"/>
        <dbReference type="ChEBI" id="CHEBI:30616"/>
        <dbReference type="ChEBI" id="CHEBI:33019"/>
        <dbReference type="ChEBI" id="CHEBI:57502"/>
        <dbReference type="ChEBI" id="CHEBI:58437"/>
        <dbReference type="EC" id="2.7.7.18"/>
    </reaction>
</comment>
<evidence type="ECO:0000256" key="11">
    <source>
        <dbReference type="HAMAP-Rule" id="MF_00244"/>
    </source>
</evidence>
<keyword evidence="6 11" id="KW-0548">Nucleotidyltransferase</keyword>
<keyword evidence="5 11" id="KW-0808">Transferase</keyword>
<dbReference type="InterPro" id="IPR004821">
    <property type="entry name" value="Cyt_trans-like"/>
</dbReference>
<gene>
    <name evidence="11" type="primary">nadD</name>
    <name evidence="13" type="ORF">EV700_2912</name>
</gene>
<dbReference type="EC" id="2.7.7.18" evidence="11"/>
<comment type="similarity">
    <text evidence="3 11">Belongs to the NadD family.</text>
</comment>
<keyword evidence="4 11" id="KW-0662">Pyridine nucleotide biosynthesis</keyword>
<dbReference type="NCBIfam" id="TIGR00125">
    <property type="entry name" value="cyt_tran_rel"/>
    <property type="match status" value="1"/>
</dbReference>
<proteinExistence type="inferred from homology"/>
<evidence type="ECO:0000313" key="14">
    <source>
        <dbReference type="Proteomes" id="UP000292423"/>
    </source>
</evidence>
<dbReference type="Proteomes" id="UP000292423">
    <property type="component" value="Unassembled WGS sequence"/>
</dbReference>